<sequence>MKTLRLFSILIFLFGFTPGCKTLKIGKGDKESFKTQLAVFQNGNKINIDKPIMTIEIARKEFSLRFYNKKYDSENKKFYSAQIAAFTDKSEFDKIESGLSKSDLPCFEPGSGMAPGRSGKYETLIFNNSGHHYAPYENSESKRVTLLRESDGLFELGFEINALYYDNKEVKMTDTELTEFYIAFLIDKNLDGIIDKGELNKLIIKIK</sequence>
<proteinExistence type="predicted"/>
<evidence type="ECO:0008006" key="3">
    <source>
        <dbReference type="Google" id="ProtNLM"/>
    </source>
</evidence>
<evidence type="ECO:0000313" key="1">
    <source>
        <dbReference type="EMBL" id="MFD2034025.1"/>
    </source>
</evidence>
<accession>A0ABW4VKH7</accession>
<keyword evidence="2" id="KW-1185">Reference proteome</keyword>
<dbReference type="RefSeq" id="WP_376883848.1">
    <property type="nucleotide sequence ID" value="NZ_JBHUHR010000015.1"/>
</dbReference>
<organism evidence="1 2">
    <name type="scientific">Belliella marina</name>
    <dbReference type="NCBI Taxonomy" id="1644146"/>
    <lineage>
        <taxon>Bacteria</taxon>
        <taxon>Pseudomonadati</taxon>
        <taxon>Bacteroidota</taxon>
        <taxon>Cytophagia</taxon>
        <taxon>Cytophagales</taxon>
        <taxon>Cyclobacteriaceae</taxon>
        <taxon>Belliella</taxon>
    </lineage>
</organism>
<name>A0ABW4VKH7_9BACT</name>
<protein>
    <recommendedName>
        <fullName evidence="3">EF-hand domain-containing protein</fullName>
    </recommendedName>
</protein>
<reference evidence="2" key="1">
    <citation type="journal article" date="2019" name="Int. J. Syst. Evol. Microbiol.">
        <title>The Global Catalogue of Microorganisms (GCM) 10K type strain sequencing project: providing services to taxonomists for standard genome sequencing and annotation.</title>
        <authorList>
            <consortium name="The Broad Institute Genomics Platform"/>
            <consortium name="The Broad Institute Genome Sequencing Center for Infectious Disease"/>
            <person name="Wu L."/>
            <person name="Ma J."/>
        </authorList>
    </citation>
    <scope>NUCLEOTIDE SEQUENCE [LARGE SCALE GENOMIC DNA]</scope>
    <source>
        <strain evidence="2">CGMCC 1.15180</strain>
    </source>
</reference>
<evidence type="ECO:0000313" key="2">
    <source>
        <dbReference type="Proteomes" id="UP001597361"/>
    </source>
</evidence>
<dbReference type="Proteomes" id="UP001597361">
    <property type="component" value="Unassembled WGS sequence"/>
</dbReference>
<comment type="caution">
    <text evidence="1">The sequence shown here is derived from an EMBL/GenBank/DDBJ whole genome shotgun (WGS) entry which is preliminary data.</text>
</comment>
<dbReference type="EMBL" id="JBHUHR010000015">
    <property type="protein sequence ID" value="MFD2034025.1"/>
    <property type="molecule type" value="Genomic_DNA"/>
</dbReference>
<gene>
    <name evidence="1" type="ORF">ACFSKL_04440</name>
</gene>